<evidence type="ECO:0000313" key="2">
    <source>
        <dbReference type="EMBL" id="QDS97408.1"/>
    </source>
</evidence>
<evidence type="ECO:0000256" key="1">
    <source>
        <dbReference type="SAM" id="MobiDB-lite"/>
    </source>
</evidence>
<name>A0A517MRA5_9BACT</name>
<protein>
    <submittedName>
        <fullName evidence="2">Uncharacterized protein</fullName>
    </submittedName>
</protein>
<sequence>MQTRGVRQGHLSPGKIQNNSMSCLEDKPKKWVLPGKFACEKCFATHDKKGKLCKPAKNKSKKPRKPK</sequence>
<proteinExistence type="predicted"/>
<dbReference type="Proteomes" id="UP000319852">
    <property type="component" value="Chromosome"/>
</dbReference>
<dbReference type="KEGG" id="amob:HG15A2_06690"/>
<dbReference type="AlphaFoldDB" id="A0A517MRA5"/>
<dbReference type="EMBL" id="CP036263">
    <property type="protein sequence ID" value="QDS97408.1"/>
    <property type="molecule type" value="Genomic_DNA"/>
</dbReference>
<gene>
    <name evidence="2" type="ORF">HG15A2_06690</name>
</gene>
<organism evidence="2 3">
    <name type="scientific">Adhaeretor mobilis</name>
    <dbReference type="NCBI Taxonomy" id="1930276"/>
    <lineage>
        <taxon>Bacteria</taxon>
        <taxon>Pseudomonadati</taxon>
        <taxon>Planctomycetota</taxon>
        <taxon>Planctomycetia</taxon>
        <taxon>Pirellulales</taxon>
        <taxon>Lacipirellulaceae</taxon>
        <taxon>Adhaeretor</taxon>
    </lineage>
</organism>
<reference evidence="2 3" key="1">
    <citation type="submission" date="2019-02" db="EMBL/GenBank/DDBJ databases">
        <title>Deep-cultivation of Planctomycetes and their phenomic and genomic characterization uncovers novel biology.</title>
        <authorList>
            <person name="Wiegand S."/>
            <person name="Jogler M."/>
            <person name="Boedeker C."/>
            <person name="Pinto D."/>
            <person name="Vollmers J."/>
            <person name="Rivas-Marin E."/>
            <person name="Kohn T."/>
            <person name="Peeters S.H."/>
            <person name="Heuer A."/>
            <person name="Rast P."/>
            <person name="Oberbeckmann S."/>
            <person name="Bunk B."/>
            <person name="Jeske O."/>
            <person name="Meyerdierks A."/>
            <person name="Storesund J.E."/>
            <person name="Kallscheuer N."/>
            <person name="Luecker S."/>
            <person name="Lage O.M."/>
            <person name="Pohl T."/>
            <person name="Merkel B.J."/>
            <person name="Hornburger P."/>
            <person name="Mueller R.-W."/>
            <person name="Bruemmer F."/>
            <person name="Labrenz M."/>
            <person name="Spormann A.M."/>
            <person name="Op den Camp H."/>
            <person name="Overmann J."/>
            <person name="Amann R."/>
            <person name="Jetten M.S.M."/>
            <person name="Mascher T."/>
            <person name="Medema M.H."/>
            <person name="Devos D.P."/>
            <person name="Kaster A.-K."/>
            <person name="Ovreas L."/>
            <person name="Rohde M."/>
            <person name="Galperin M.Y."/>
            <person name="Jogler C."/>
        </authorList>
    </citation>
    <scope>NUCLEOTIDE SEQUENCE [LARGE SCALE GENOMIC DNA]</scope>
    <source>
        <strain evidence="2 3">HG15A2</strain>
    </source>
</reference>
<accession>A0A517MRA5</accession>
<evidence type="ECO:0000313" key="3">
    <source>
        <dbReference type="Proteomes" id="UP000319852"/>
    </source>
</evidence>
<keyword evidence="3" id="KW-1185">Reference proteome</keyword>
<feature type="region of interest" description="Disordered" evidence="1">
    <location>
        <begin position="1"/>
        <end position="22"/>
    </location>
</feature>